<dbReference type="SMR" id="A0A6P4AJ07"/>
<evidence type="ECO:0000256" key="5">
    <source>
        <dbReference type="ARBA" id="ARBA00023136"/>
    </source>
</evidence>
<sequence>MEEENTGKCSRLSFWSFSCCTKQKSSSSSTTEDDSLQKALVENHDGDSSSSATTTASTKPGWKAVPYILGNEAIQRLATFGLTANFMVYLVREFHMDQVEAANILNIWNGASNLLPLLGAFLADAYLGKYLTILLASFAALPGMVIITLTASVPQLRPPICNPKPEQQDQCVGYTKSQLWLLLIGLYWLAIGTGGVRPCTIPFGIDQFDTATAEGRKGTTRFYNCVYTIYTLTFLMGQTVVVYIQNSISWALGFALPTILMVCSILLFSAGSKFYVYEKPEGSLFSVILRVFFAACNKRHHDVRSNAKFYDPSLNEIDVEKLPLSTQFRFFNKAALIEDNNDHQYLKLDNESRPNPWRLCSIQQVEEVKCLVKIIPIWASGIICFLSMTTQGTFTVSQAMKMDLHLGPKFEIPPGSLSVITYITIAAWLPLYDSVLLPTIRKITKHEEGITTLQRIGIGNVCSILCMVVAGLVEGERRALAISNSRPGGIASMSVMWLAPQLIFLGLYEVFSVVGQIEFYNNEFPHSMRSIGNSLLYVSIAGANYLTSLLVDIVHKTTGKHGRLDWLTNDINEGRLDYFYFLIAGLGALNFVYLLFCTRGYRYKTTVKVDIEKA</sequence>
<organism evidence="8 9">
    <name type="scientific">Ziziphus jujuba</name>
    <name type="common">Chinese jujube</name>
    <name type="synonym">Ziziphus sativa</name>
    <dbReference type="NCBI Taxonomy" id="326968"/>
    <lineage>
        <taxon>Eukaryota</taxon>
        <taxon>Viridiplantae</taxon>
        <taxon>Streptophyta</taxon>
        <taxon>Embryophyta</taxon>
        <taxon>Tracheophyta</taxon>
        <taxon>Spermatophyta</taxon>
        <taxon>Magnoliopsida</taxon>
        <taxon>eudicotyledons</taxon>
        <taxon>Gunneridae</taxon>
        <taxon>Pentapetalae</taxon>
        <taxon>rosids</taxon>
        <taxon>fabids</taxon>
        <taxon>Rosales</taxon>
        <taxon>Rhamnaceae</taxon>
        <taxon>Paliureae</taxon>
        <taxon>Ziziphus</taxon>
    </lineage>
</organism>
<evidence type="ECO:0000256" key="7">
    <source>
        <dbReference type="SAM" id="Phobius"/>
    </source>
</evidence>
<proteinExistence type="inferred from homology"/>
<evidence type="ECO:0000256" key="3">
    <source>
        <dbReference type="ARBA" id="ARBA00022692"/>
    </source>
</evidence>
<keyword evidence="5 7" id="KW-0472">Membrane</keyword>
<accession>A0A6P4AJ07</accession>
<reference evidence="9" key="1">
    <citation type="submission" date="2025-08" db="UniProtKB">
        <authorList>
            <consortium name="RefSeq"/>
        </authorList>
    </citation>
    <scope>IDENTIFICATION</scope>
    <source>
        <tissue evidence="9">Seedling</tissue>
    </source>
</reference>
<evidence type="ECO:0000256" key="1">
    <source>
        <dbReference type="ARBA" id="ARBA00004141"/>
    </source>
</evidence>
<feature type="transmembrane region" description="Helical" evidence="7">
    <location>
        <begin position="371"/>
        <end position="392"/>
    </location>
</feature>
<dbReference type="RefSeq" id="XP_015894874.1">
    <property type="nucleotide sequence ID" value="XM_016039388.2"/>
</dbReference>
<feature type="transmembrane region" description="Helical" evidence="7">
    <location>
        <begin position="453"/>
        <end position="473"/>
    </location>
</feature>
<feature type="transmembrane region" description="Helical" evidence="7">
    <location>
        <begin position="535"/>
        <end position="558"/>
    </location>
</feature>
<dbReference type="GO" id="GO:0016020">
    <property type="term" value="C:membrane"/>
    <property type="evidence" value="ECO:0007669"/>
    <property type="project" value="UniProtKB-SubCell"/>
</dbReference>
<feature type="region of interest" description="Disordered" evidence="6">
    <location>
        <begin position="22"/>
        <end position="58"/>
    </location>
</feature>
<dbReference type="PANTHER" id="PTHR11654">
    <property type="entry name" value="OLIGOPEPTIDE TRANSPORTER-RELATED"/>
    <property type="match status" value="1"/>
</dbReference>
<comment type="subcellular location">
    <subcellularLocation>
        <location evidence="1">Membrane</location>
        <topology evidence="1">Multi-pass membrane protein</topology>
    </subcellularLocation>
</comment>
<evidence type="ECO:0000256" key="2">
    <source>
        <dbReference type="ARBA" id="ARBA00005982"/>
    </source>
</evidence>
<keyword evidence="8" id="KW-1185">Reference proteome</keyword>
<evidence type="ECO:0000313" key="9">
    <source>
        <dbReference type="RefSeq" id="XP_015894874.1"/>
    </source>
</evidence>
<feature type="transmembrane region" description="Helical" evidence="7">
    <location>
        <begin position="250"/>
        <end position="270"/>
    </location>
</feature>
<dbReference type="GO" id="GO:0022857">
    <property type="term" value="F:transmembrane transporter activity"/>
    <property type="evidence" value="ECO:0007669"/>
    <property type="project" value="InterPro"/>
</dbReference>
<name>A0A6P4AJ07_ZIZJJ</name>
<dbReference type="Pfam" id="PF00854">
    <property type="entry name" value="PTR2"/>
    <property type="match status" value="1"/>
</dbReference>
<feature type="transmembrane region" description="Helical" evidence="7">
    <location>
        <begin position="412"/>
        <end position="432"/>
    </location>
</feature>
<dbReference type="AlphaFoldDB" id="A0A6P4AJ07"/>
<feature type="transmembrane region" description="Helical" evidence="7">
    <location>
        <begin position="225"/>
        <end position="244"/>
    </location>
</feature>
<dbReference type="SUPFAM" id="SSF103473">
    <property type="entry name" value="MFS general substrate transporter"/>
    <property type="match status" value="1"/>
</dbReference>
<dbReference type="InParanoid" id="A0A6P4AJ07"/>
<keyword evidence="3 7" id="KW-0812">Transmembrane</keyword>
<gene>
    <name evidence="9" type="primary">LOC107428800</name>
</gene>
<evidence type="ECO:0000256" key="4">
    <source>
        <dbReference type="ARBA" id="ARBA00022989"/>
    </source>
</evidence>
<evidence type="ECO:0000313" key="8">
    <source>
        <dbReference type="Proteomes" id="UP001652623"/>
    </source>
</evidence>
<evidence type="ECO:0000256" key="6">
    <source>
        <dbReference type="SAM" id="MobiDB-lite"/>
    </source>
</evidence>
<dbReference type="Gene3D" id="1.20.1250.20">
    <property type="entry name" value="MFS general substrate transporter like domains"/>
    <property type="match status" value="1"/>
</dbReference>
<feature type="transmembrane region" description="Helical" evidence="7">
    <location>
        <begin position="493"/>
        <end position="514"/>
    </location>
</feature>
<feature type="compositionally biased region" description="Low complexity" evidence="6">
    <location>
        <begin position="48"/>
        <end position="58"/>
    </location>
</feature>
<dbReference type="KEGG" id="zju:107428800"/>
<dbReference type="InterPro" id="IPR000109">
    <property type="entry name" value="POT_fam"/>
</dbReference>
<feature type="transmembrane region" description="Helical" evidence="7">
    <location>
        <begin position="578"/>
        <end position="596"/>
    </location>
</feature>
<comment type="similarity">
    <text evidence="2">Belongs to the major facilitator superfamily. Proton-dependent oligopeptide transporter (POT/PTR) (TC 2.A.17) family.</text>
</comment>
<dbReference type="Proteomes" id="UP001652623">
    <property type="component" value="Chromosome 12"/>
</dbReference>
<dbReference type="CDD" id="cd17416">
    <property type="entry name" value="MFS_NPF1_2"/>
    <property type="match status" value="1"/>
</dbReference>
<dbReference type="GeneID" id="107428800"/>
<protein>
    <submittedName>
        <fullName evidence="9">Protein NRT1/ PTR FAMILY 2.13</fullName>
    </submittedName>
</protein>
<keyword evidence="4 7" id="KW-1133">Transmembrane helix</keyword>
<dbReference type="InterPro" id="IPR036259">
    <property type="entry name" value="MFS_trans_sf"/>
</dbReference>
<feature type="transmembrane region" description="Helical" evidence="7">
    <location>
        <begin position="129"/>
        <end position="149"/>
    </location>
</feature>